<evidence type="ECO:0000313" key="8">
    <source>
        <dbReference type="EMBL" id="AVX03417.1"/>
    </source>
</evidence>
<comment type="similarity">
    <text evidence="2">Belongs to the UPF0718 family.</text>
</comment>
<evidence type="ECO:0000256" key="6">
    <source>
        <dbReference type="ARBA" id="ARBA00023136"/>
    </source>
</evidence>
<dbReference type="GO" id="GO:0005886">
    <property type="term" value="C:plasma membrane"/>
    <property type="evidence" value="ECO:0007669"/>
    <property type="project" value="UniProtKB-SubCell"/>
</dbReference>
<evidence type="ECO:0000256" key="1">
    <source>
        <dbReference type="ARBA" id="ARBA00004651"/>
    </source>
</evidence>
<dbReference type="InterPro" id="IPR052923">
    <property type="entry name" value="UPF0718"/>
</dbReference>
<evidence type="ECO:0000256" key="2">
    <source>
        <dbReference type="ARBA" id="ARBA00006386"/>
    </source>
</evidence>
<organism evidence="8 9">
    <name type="scientific">Maritalea myrionectae</name>
    <dbReference type="NCBI Taxonomy" id="454601"/>
    <lineage>
        <taxon>Bacteria</taxon>
        <taxon>Pseudomonadati</taxon>
        <taxon>Pseudomonadota</taxon>
        <taxon>Alphaproteobacteria</taxon>
        <taxon>Hyphomicrobiales</taxon>
        <taxon>Devosiaceae</taxon>
        <taxon>Maritalea</taxon>
    </lineage>
</organism>
<dbReference type="InterPro" id="IPR005524">
    <property type="entry name" value="DUF318"/>
</dbReference>
<feature type="transmembrane region" description="Helical" evidence="7">
    <location>
        <begin position="87"/>
        <end position="103"/>
    </location>
</feature>
<keyword evidence="3" id="KW-1003">Cell membrane</keyword>
<evidence type="ECO:0000256" key="5">
    <source>
        <dbReference type="ARBA" id="ARBA00022989"/>
    </source>
</evidence>
<feature type="transmembrane region" description="Helical" evidence="7">
    <location>
        <begin position="228"/>
        <end position="251"/>
    </location>
</feature>
<dbReference type="PANTHER" id="PTHR34184">
    <property type="entry name" value="UPF0718 PROTEIN YCGR"/>
    <property type="match status" value="1"/>
</dbReference>
<reference evidence="8 9" key="1">
    <citation type="submission" date="2017-05" db="EMBL/GenBank/DDBJ databases">
        <title>Genome Analysis of Maritalea myrionectae HL2708#5.</title>
        <authorList>
            <consortium name="Cotde Inc.-PKNU"/>
            <person name="Jang D."/>
            <person name="Oh H.-M."/>
        </authorList>
    </citation>
    <scope>NUCLEOTIDE SEQUENCE [LARGE SCALE GENOMIC DNA]</scope>
    <source>
        <strain evidence="8 9">HL2708#5</strain>
    </source>
</reference>
<evidence type="ECO:0000313" key="9">
    <source>
        <dbReference type="Proteomes" id="UP000258927"/>
    </source>
</evidence>
<keyword evidence="9" id="KW-1185">Reference proteome</keyword>
<keyword evidence="6 7" id="KW-0472">Membrane</keyword>
<dbReference type="STRING" id="1122213.GCA_000423365_01911"/>
<feature type="transmembrane region" description="Helical" evidence="7">
    <location>
        <begin position="257"/>
        <end position="281"/>
    </location>
</feature>
<dbReference type="Proteomes" id="UP000258927">
    <property type="component" value="Chromosome"/>
</dbReference>
<keyword evidence="5 7" id="KW-1133">Transmembrane helix</keyword>
<dbReference type="Pfam" id="PF03773">
    <property type="entry name" value="ArsP_1"/>
    <property type="match status" value="1"/>
</dbReference>
<feature type="transmembrane region" description="Helical" evidence="7">
    <location>
        <begin position="150"/>
        <end position="173"/>
    </location>
</feature>
<dbReference type="EMBL" id="CP021330">
    <property type="protein sequence ID" value="AVX03417.1"/>
    <property type="molecule type" value="Genomic_DNA"/>
</dbReference>
<keyword evidence="4 7" id="KW-0812">Transmembrane</keyword>
<feature type="transmembrane region" description="Helical" evidence="7">
    <location>
        <begin position="321"/>
        <end position="342"/>
    </location>
</feature>
<gene>
    <name evidence="8" type="ORF">MXMO3_00885</name>
</gene>
<name>A0A2R4MBL2_9HYPH</name>
<dbReference type="AlphaFoldDB" id="A0A2R4MBL2"/>
<dbReference type="RefSeq" id="WP_117395066.1">
    <property type="nucleotide sequence ID" value="NZ_CP021330.1"/>
</dbReference>
<comment type="subcellular location">
    <subcellularLocation>
        <location evidence="1">Cell membrane</location>
        <topology evidence="1">Multi-pass membrane protein</topology>
    </subcellularLocation>
</comment>
<evidence type="ECO:0000256" key="4">
    <source>
        <dbReference type="ARBA" id="ARBA00022692"/>
    </source>
</evidence>
<dbReference type="PANTHER" id="PTHR34184:SF4">
    <property type="entry name" value="UPF0718 PROTEIN YCGR"/>
    <property type="match status" value="1"/>
</dbReference>
<evidence type="ECO:0000256" key="7">
    <source>
        <dbReference type="SAM" id="Phobius"/>
    </source>
</evidence>
<accession>A0A2R4MBL2</accession>
<evidence type="ECO:0000256" key="3">
    <source>
        <dbReference type="ARBA" id="ARBA00022475"/>
    </source>
</evidence>
<dbReference type="KEGG" id="mmyr:MXMO3_00885"/>
<sequence>MSDISARQPVTPGNIFKFFTQVPIMIAIILALVAVLDWANFGPIVRFAIEAFLSTLPFLMVAVLLIGYLKATGAEGVIGKAFEGREVQMIFMAALVGGLAPFCSCQVIPFIAGLLTVGAPISAVMAFWLSSPLIDPPTFVITGSVLGWEFAISKAVFAISLGLLGGFGLKFIGKRGALADPLKPSYRKSTCGASKFSSTPKWTFWQETPRVDVFKTESLNNLKFLGKWLAFAYVLEALLVTYVPASLVAQFVGGEGILPIGLAALVGAPAYLNSYAAVPLVNGLLDQGMSVGAAMSFMIAGSVSSIPAMTAVFSLVKKQIFALYLGLGIGGAILFGTIYQMLVGG</sequence>
<proteinExistence type="inferred from homology"/>
<feature type="transmembrane region" description="Helical" evidence="7">
    <location>
        <begin position="293"/>
        <end position="315"/>
    </location>
</feature>
<feature type="transmembrane region" description="Helical" evidence="7">
    <location>
        <begin position="15"/>
        <end position="35"/>
    </location>
</feature>
<protein>
    <submittedName>
        <fullName evidence="8">UPF0718 protein YcgR</fullName>
    </submittedName>
</protein>
<feature type="transmembrane region" description="Helical" evidence="7">
    <location>
        <begin position="47"/>
        <end position="67"/>
    </location>
</feature>